<gene>
    <name evidence="5" type="ORF">FQN60_013515</name>
</gene>
<evidence type="ECO:0000313" key="6">
    <source>
        <dbReference type="Proteomes" id="UP000327493"/>
    </source>
</evidence>
<dbReference type="Proteomes" id="UP000327493">
    <property type="component" value="Chromosome 22"/>
</dbReference>
<feature type="region of interest" description="Disordered" evidence="2">
    <location>
        <begin position="86"/>
        <end position="107"/>
    </location>
</feature>
<comment type="caution">
    <text evidence="5">The sequence shown here is derived from an EMBL/GenBank/DDBJ whole genome shotgun (WGS) entry which is preliminary data.</text>
</comment>
<dbReference type="EMBL" id="VOFY01000022">
    <property type="protein sequence ID" value="KAA8580557.1"/>
    <property type="molecule type" value="Genomic_DNA"/>
</dbReference>
<feature type="signal peptide" evidence="3">
    <location>
        <begin position="1"/>
        <end position="24"/>
    </location>
</feature>
<dbReference type="InterPro" id="IPR039809">
    <property type="entry name" value="Chemokine_b/g/d"/>
</dbReference>
<dbReference type="GO" id="GO:0005615">
    <property type="term" value="C:extracellular space"/>
    <property type="evidence" value="ECO:0007669"/>
    <property type="project" value="UniProtKB-KW"/>
</dbReference>
<dbReference type="InterPro" id="IPR036048">
    <property type="entry name" value="Interleukin_8-like_sf"/>
</dbReference>
<dbReference type="SMART" id="SM00199">
    <property type="entry name" value="SCY"/>
    <property type="match status" value="1"/>
</dbReference>
<protein>
    <recommendedName>
        <fullName evidence="4">Chemokine interleukin-8-like domain-containing protein</fullName>
    </recommendedName>
</protein>
<dbReference type="PANTHER" id="PTHR12015:SF108">
    <property type="entry name" value="C-C MOTIF CHEMOKINE 20"/>
    <property type="match status" value="1"/>
</dbReference>
<feature type="compositionally biased region" description="Polar residues" evidence="2">
    <location>
        <begin position="91"/>
        <end position="107"/>
    </location>
</feature>
<feature type="chain" id="PRO_5023916172" description="Chemokine interleukin-8-like domain-containing protein" evidence="3">
    <location>
        <begin position="25"/>
        <end position="107"/>
    </location>
</feature>
<feature type="domain" description="Chemokine interleukin-8-like" evidence="4">
    <location>
        <begin position="24"/>
        <end position="83"/>
    </location>
</feature>
<dbReference type="AlphaFoldDB" id="A0A5J5CFM6"/>
<sequence length="107" mass="12126">MASSKVFFLCSLMILTTFISSTQSASCCLRYTKRQFHCQRLLGYTIQTMKNSCDLNAVIFHLPGKFVCADPLTNWTQRGMKCVDERRRKTSQILTSRTPGNTSPYSG</sequence>
<dbReference type="GO" id="GO:0008009">
    <property type="term" value="F:chemokine activity"/>
    <property type="evidence" value="ECO:0007669"/>
    <property type="project" value="InterPro"/>
</dbReference>
<proteinExistence type="predicted"/>
<dbReference type="InterPro" id="IPR001811">
    <property type="entry name" value="Chemokine_IL8-like_dom"/>
</dbReference>
<dbReference type="OrthoDB" id="8870994at2759"/>
<evidence type="ECO:0000256" key="1">
    <source>
        <dbReference type="ARBA" id="ARBA00022514"/>
    </source>
</evidence>
<organism evidence="5 6">
    <name type="scientific">Etheostoma spectabile</name>
    <name type="common">orangethroat darter</name>
    <dbReference type="NCBI Taxonomy" id="54343"/>
    <lineage>
        <taxon>Eukaryota</taxon>
        <taxon>Metazoa</taxon>
        <taxon>Chordata</taxon>
        <taxon>Craniata</taxon>
        <taxon>Vertebrata</taxon>
        <taxon>Euteleostomi</taxon>
        <taxon>Actinopterygii</taxon>
        <taxon>Neopterygii</taxon>
        <taxon>Teleostei</taxon>
        <taxon>Neoteleostei</taxon>
        <taxon>Acanthomorphata</taxon>
        <taxon>Eupercaria</taxon>
        <taxon>Perciformes</taxon>
        <taxon>Percoidei</taxon>
        <taxon>Percidae</taxon>
        <taxon>Etheostomatinae</taxon>
        <taxon>Etheostoma</taxon>
    </lineage>
</organism>
<dbReference type="Pfam" id="PF00048">
    <property type="entry name" value="IL8"/>
    <property type="match status" value="1"/>
</dbReference>
<evidence type="ECO:0000259" key="4">
    <source>
        <dbReference type="SMART" id="SM00199"/>
    </source>
</evidence>
<keyword evidence="6" id="KW-1185">Reference proteome</keyword>
<keyword evidence="3" id="KW-0732">Signal</keyword>
<evidence type="ECO:0000256" key="2">
    <source>
        <dbReference type="SAM" id="MobiDB-lite"/>
    </source>
</evidence>
<keyword evidence="1" id="KW-0202">Cytokine</keyword>
<dbReference type="Gene3D" id="2.40.50.40">
    <property type="match status" value="1"/>
</dbReference>
<name>A0A5J5CFM6_9PERO</name>
<reference evidence="5 6" key="1">
    <citation type="submission" date="2019-08" db="EMBL/GenBank/DDBJ databases">
        <title>A chromosome-level genome assembly, high-density linkage maps, and genome scans reveal the genomic architecture of hybrid incompatibilities underlying speciation via character displacement in darters (Percidae: Etheostominae).</title>
        <authorList>
            <person name="Moran R.L."/>
            <person name="Catchen J.M."/>
            <person name="Fuller R.C."/>
        </authorList>
    </citation>
    <scope>NUCLEOTIDE SEQUENCE [LARGE SCALE GENOMIC DNA]</scope>
    <source>
        <strain evidence="5">EspeVRDwgs_2016</strain>
        <tissue evidence="5">Muscle</tissue>
    </source>
</reference>
<dbReference type="SUPFAM" id="SSF54117">
    <property type="entry name" value="Interleukin 8-like chemokines"/>
    <property type="match status" value="1"/>
</dbReference>
<accession>A0A5J5CFM6</accession>
<dbReference type="GO" id="GO:0006955">
    <property type="term" value="P:immune response"/>
    <property type="evidence" value="ECO:0007669"/>
    <property type="project" value="InterPro"/>
</dbReference>
<evidence type="ECO:0000256" key="3">
    <source>
        <dbReference type="SAM" id="SignalP"/>
    </source>
</evidence>
<dbReference type="PANTHER" id="PTHR12015">
    <property type="entry name" value="SMALL INDUCIBLE CYTOKINE A"/>
    <property type="match status" value="1"/>
</dbReference>
<evidence type="ECO:0000313" key="5">
    <source>
        <dbReference type="EMBL" id="KAA8580557.1"/>
    </source>
</evidence>